<evidence type="ECO:0000313" key="4">
    <source>
        <dbReference type="EMBL" id="DBA03533.1"/>
    </source>
</evidence>
<evidence type="ECO:0000256" key="2">
    <source>
        <dbReference type="ARBA" id="ARBA00022658"/>
    </source>
</evidence>
<comment type="caution">
    <text evidence="4">The sequence shown here is derived from an EMBL/GenBank/DDBJ whole genome shotgun (WGS) entry which is preliminary data.</text>
</comment>
<evidence type="ECO:0000256" key="3">
    <source>
        <dbReference type="ARBA" id="ARBA00023186"/>
    </source>
</evidence>
<dbReference type="Proteomes" id="UP001146120">
    <property type="component" value="Unassembled WGS sequence"/>
</dbReference>
<dbReference type="AlphaFoldDB" id="A0AAV2Z9B9"/>
<comment type="similarity">
    <text evidence="1">Belongs to the synembryn family.</text>
</comment>
<dbReference type="InterPro" id="IPR019318">
    <property type="entry name" value="Gua_nucleotide_exch_fac_Ric8"/>
</dbReference>
<sequence>MSAVADALEGEALSSWIERFHDMVERNAPELERVAARTKVAITVTRALDCLVHEIQQRQSLDCDAMAKFLTSCKVLMRDRRGIECLLTPETLELFLLLAGRAAPSKQDWVANEEAIKCTINSIYSRPEFVAEHCVPKSFQQRLLVQAKRAGPASFHLLVWKTLLVAFTSGLTCAVLSIQTLAFTIQDTELVTFPHGKDRIDLALELLKLLAVMANAMKWTKEDEQAKPTIYQEIYLVGGLLLEILQLGMCDSAASPITDVRNKALEIFMVLPAALPRAFVTRYVQQGEAPPSITDAASGNSPSMDRIMASLVNHLHAMLVRVRVEKTRPMSDMVPAVVTCFNLSSSGDDFKTYFKQQIFPDDTKATNAPDALASPPQFLCKHLLFFLTCLDTDVRRCVGEWLYLLCDKNADEYTRRTGIGNAVGMLRIKGLA</sequence>
<keyword evidence="2" id="KW-0344">Guanine-nucleotide releasing factor</keyword>
<keyword evidence="5" id="KW-1185">Reference proteome</keyword>
<dbReference type="GO" id="GO:0005737">
    <property type="term" value="C:cytoplasm"/>
    <property type="evidence" value="ECO:0007669"/>
    <property type="project" value="TreeGrafter"/>
</dbReference>
<reference evidence="4" key="1">
    <citation type="submission" date="2022-11" db="EMBL/GenBank/DDBJ databases">
        <authorList>
            <person name="Morgan W.R."/>
            <person name="Tartar A."/>
        </authorList>
    </citation>
    <scope>NUCLEOTIDE SEQUENCE</scope>
    <source>
        <strain evidence="4">ARSEF 373</strain>
    </source>
</reference>
<proteinExistence type="inferred from homology"/>
<gene>
    <name evidence="4" type="ORF">N0F65_011434</name>
</gene>
<evidence type="ECO:0000256" key="1">
    <source>
        <dbReference type="ARBA" id="ARBA00009049"/>
    </source>
</evidence>
<dbReference type="GO" id="GO:0005085">
    <property type="term" value="F:guanyl-nucleotide exchange factor activity"/>
    <property type="evidence" value="ECO:0007669"/>
    <property type="project" value="UniProtKB-KW"/>
</dbReference>
<keyword evidence="3" id="KW-0143">Chaperone</keyword>
<dbReference type="GO" id="GO:0001965">
    <property type="term" value="F:G-protein alpha-subunit binding"/>
    <property type="evidence" value="ECO:0007669"/>
    <property type="project" value="TreeGrafter"/>
</dbReference>
<dbReference type="PANTHER" id="PTHR12425">
    <property type="entry name" value="SYNEMBRYN"/>
    <property type="match status" value="1"/>
</dbReference>
<protein>
    <submittedName>
        <fullName evidence="4">Uncharacterized protein</fullName>
    </submittedName>
</protein>
<dbReference type="Pfam" id="PF10165">
    <property type="entry name" value="Ric8"/>
    <property type="match status" value="1"/>
</dbReference>
<dbReference type="GO" id="GO:0007186">
    <property type="term" value="P:G protein-coupled receptor signaling pathway"/>
    <property type="evidence" value="ECO:0007669"/>
    <property type="project" value="TreeGrafter"/>
</dbReference>
<dbReference type="PANTHER" id="PTHR12425:SF5">
    <property type="entry name" value="SYNEMBRYN"/>
    <property type="match status" value="1"/>
</dbReference>
<reference evidence="4" key="2">
    <citation type="journal article" date="2023" name="Microbiol Resour">
        <title>Decontamination and Annotation of the Draft Genome Sequence of the Oomycete Lagenidium giganteum ARSEF 373.</title>
        <authorList>
            <person name="Morgan W.R."/>
            <person name="Tartar A."/>
        </authorList>
    </citation>
    <scope>NUCLEOTIDE SEQUENCE</scope>
    <source>
        <strain evidence="4">ARSEF 373</strain>
    </source>
</reference>
<name>A0AAV2Z9B9_9STRA</name>
<accession>A0AAV2Z9B9</accession>
<dbReference type="EMBL" id="DAKRPA010000018">
    <property type="protein sequence ID" value="DBA03533.1"/>
    <property type="molecule type" value="Genomic_DNA"/>
</dbReference>
<evidence type="ECO:0000313" key="5">
    <source>
        <dbReference type="Proteomes" id="UP001146120"/>
    </source>
</evidence>
<organism evidence="4 5">
    <name type="scientific">Lagenidium giganteum</name>
    <dbReference type="NCBI Taxonomy" id="4803"/>
    <lineage>
        <taxon>Eukaryota</taxon>
        <taxon>Sar</taxon>
        <taxon>Stramenopiles</taxon>
        <taxon>Oomycota</taxon>
        <taxon>Peronosporomycetes</taxon>
        <taxon>Pythiales</taxon>
        <taxon>Pythiaceae</taxon>
    </lineage>
</organism>